<accession>A0AAV4J8J5</accession>
<keyword evidence="2 4" id="KW-0689">Ribosomal protein</keyword>
<dbReference type="FunFam" id="3.30.1370.30:FF:000001">
    <property type="entry name" value="40S ribosomal protein S15a"/>
    <property type="match status" value="1"/>
</dbReference>
<evidence type="ECO:0000313" key="5">
    <source>
        <dbReference type="EMBL" id="GFS18625.1"/>
    </source>
</evidence>
<name>A0AAV4J8J5_9GAST</name>
<gene>
    <name evidence="5" type="ORF">ElyMa_005011000</name>
</gene>
<dbReference type="GO" id="GO:0003735">
    <property type="term" value="F:structural constituent of ribosome"/>
    <property type="evidence" value="ECO:0007669"/>
    <property type="project" value="InterPro"/>
</dbReference>
<evidence type="ECO:0000256" key="3">
    <source>
        <dbReference type="ARBA" id="ARBA00023274"/>
    </source>
</evidence>
<organism evidence="5 6">
    <name type="scientific">Elysia marginata</name>
    <dbReference type="NCBI Taxonomy" id="1093978"/>
    <lineage>
        <taxon>Eukaryota</taxon>
        <taxon>Metazoa</taxon>
        <taxon>Spiralia</taxon>
        <taxon>Lophotrochozoa</taxon>
        <taxon>Mollusca</taxon>
        <taxon>Gastropoda</taxon>
        <taxon>Heterobranchia</taxon>
        <taxon>Euthyneura</taxon>
        <taxon>Panpulmonata</taxon>
        <taxon>Sacoglossa</taxon>
        <taxon>Placobranchoidea</taxon>
        <taxon>Plakobranchidae</taxon>
        <taxon>Elysia</taxon>
    </lineage>
</organism>
<dbReference type="InterPro" id="IPR035987">
    <property type="entry name" value="Ribosomal_uS8_sf"/>
</dbReference>
<dbReference type="Gene3D" id="3.30.1370.30">
    <property type="match status" value="1"/>
</dbReference>
<dbReference type="GO" id="GO:0006412">
    <property type="term" value="P:translation"/>
    <property type="evidence" value="ECO:0007669"/>
    <property type="project" value="InterPro"/>
</dbReference>
<dbReference type="AlphaFoldDB" id="A0AAV4J8J5"/>
<dbReference type="EMBL" id="BMAT01010021">
    <property type="protein sequence ID" value="GFS18625.1"/>
    <property type="molecule type" value="Genomic_DNA"/>
</dbReference>
<dbReference type="GO" id="GO:0005840">
    <property type="term" value="C:ribosome"/>
    <property type="evidence" value="ECO:0007669"/>
    <property type="project" value="UniProtKB-KW"/>
</dbReference>
<sequence>MVRMNVLADALNAISKAEKRGKRQVLLRPASKVIIRFLRVMMKHGYIGEFEQIDDHRSGKIVVNLTGRLNKCGVVSPRFDVSIRDMERWTTNLLPSRQFGYVVLTTSGGIMDHEEARRKHLGGKILGFFF</sequence>
<dbReference type="GO" id="GO:1990904">
    <property type="term" value="C:ribonucleoprotein complex"/>
    <property type="evidence" value="ECO:0007669"/>
    <property type="project" value="UniProtKB-KW"/>
</dbReference>
<reference evidence="5 6" key="1">
    <citation type="journal article" date="2021" name="Elife">
        <title>Chloroplast acquisition without the gene transfer in kleptoplastic sea slugs, Plakobranchus ocellatus.</title>
        <authorList>
            <person name="Maeda T."/>
            <person name="Takahashi S."/>
            <person name="Yoshida T."/>
            <person name="Shimamura S."/>
            <person name="Takaki Y."/>
            <person name="Nagai Y."/>
            <person name="Toyoda A."/>
            <person name="Suzuki Y."/>
            <person name="Arimoto A."/>
            <person name="Ishii H."/>
            <person name="Satoh N."/>
            <person name="Nishiyama T."/>
            <person name="Hasebe M."/>
            <person name="Maruyama T."/>
            <person name="Minagawa J."/>
            <person name="Obokata J."/>
            <person name="Shigenobu S."/>
        </authorList>
    </citation>
    <scope>NUCLEOTIDE SEQUENCE [LARGE SCALE GENOMIC DNA]</scope>
</reference>
<comment type="similarity">
    <text evidence="1 4">Belongs to the universal ribosomal protein uS8 family.</text>
</comment>
<keyword evidence="6" id="KW-1185">Reference proteome</keyword>
<dbReference type="PANTHER" id="PTHR11758">
    <property type="entry name" value="40S RIBOSOMAL PROTEIN S15A"/>
    <property type="match status" value="1"/>
</dbReference>
<dbReference type="Gene3D" id="3.30.1490.10">
    <property type="match status" value="1"/>
</dbReference>
<dbReference type="PROSITE" id="PS00053">
    <property type="entry name" value="RIBOSOMAL_S8"/>
    <property type="match status" value="1"/>
</dbReference>
<evidence type="ECO:0000313" key="6">
    <source>
        <dbReference type="Proteomes" id="UP000762676"/>
    </source>
</evidence>
<dbReference type="SUPFAM" id="SSF56047">
    <property type="entry name" value="Ribosomal protein S8"/>
    <property type="match status" value="1"/>
</dbReference>
<evidence type="ECO:0000256" key="2">
    <source>
        <dbReference type="ARBA" id="ARBA00022980"/>
    </source>
</evidence>
<proteinExistence type="inferred from homology"/>
<dbReference type="InterPro" id="IPR047863">
    <property type="entry name" value="Ribosomal_uS8_CS"/>
</dbReference>
<dbReference type="Pfam" id="PF00410">
    <property type="entry name" value="Ribosomal_S8"/>
    <property type="match status" value="1"/>
</dbReference>
<comment type="caution">
    <text evidence="5">The sequence shown here is derived from an EMBL/GenBank/DDBJ whole genome shotgun (WGS) entry which is preliminary data.</text>
</comment>
<dbReference type="NCBIfam" id="NF003115">
    <property type="entry name" value="PRK04034.1"/>
    <property type="match status" value="1"/>
</dbReference>
<dbReference type="Proteomes" id="UP000762676">
    <property type="component" value="Unassembled WGS sequence"/>
</dbReference>
<keyword evidence="3 4" id="KW-0687">Ribonucleoprotein</keyword>
<dbReference type="InterPro" id="IPR000630">
    <property type="entry name" value="Ribosomal_uS8"/>
</dbReference>
<dbReference type="FunFam" id="3.30.1490.10:FF:000002">
    <property type="entry name" value="40S ribosomal protein S15a"/>
    <property type="match status" value="1"/>
</dbReference>
<evidence type="ECO:0000256" key="4">
    <source>
        <dbReference type="RuleBase" id="RU003660"/>
    </source>
</evidence>
<protein>
    <submittedName>
        <fullName evidence="5">40S ribosomal protein</fullName>
    </submittedName>
</protein>
<evidence type="ECO:0000256" key="1">
    <source>
        <dbReference type="ARBA" id="ARBA00006471"/>
    </source>
</evidence>